<dbReference type="RefSeq" id="WP_205686111.1">
    <property type="nucleotide sequence ID" value="NZ_FMAR01000005.1"/>
</dbReference>
<proteinExistence type="predicted"/>
<evidence type="ECO:0000313" key="7">
    <source>
        <dbReference type="Proteomes" id="UP000242818"/>
    </source>
</evidence>
<dbReference type="Proteomes" id="UP000242818">
    <property type="component" value="Unassembled WGS sequence"/>
</dbReference>
<organism evidence="6 7">
    <name type="scientific">Chitinophaga costaii</name>
    <dbReference type="NCBI Taxonomy" id="1335309"/>
    <lineage>
        <taxon>Bacteria</taxon>
        <taxon>Pseudomonadati</taxon>
        <taxon>Bacteroidota</taxon>
        <taxon>Chitinophagia</taxon>
        <taxon>Chitinophagales</taxon>
        <taxon>Chitinophagaceae</taxon>
        <taxon>Chitinophaga</taxon>
    </lineage>
</organism>
<dbReference type="InterPro" id="IPR047057">
    <property type="entry name" value="MerR_fam"/>
</dbReference>
<dbReference type="STRING" id="1335309.GA0116948_105251"/>
<dbReference type="InterPro" id="IPR000551">
    <property type="entry name" value="MerR-type_HTH_dom"/>
</dbReference>
<reference evidence="6 7" key="1">
    <citation type="submission" date="2016-08" db="EMBL/GenBank/DDBJ databases">
        <authorList>
            <person name="Seilhamer J.J."/>
        </authorList>
    </citation>
    <scope>NUCLEOTIDE SEQUENCE [LARGE SCALE GENOMIC DNA]</scope>
    <source>
        <strain evidence="6 7">A37T2</strain>
    </source>
</reference>
<dbReference type="SMART" id="SM00422">
    <property type="entry name" value="HTH_MERR"/>
    <property type="match status" value="1"/>
</dbReference>
<evidence type="ECO:0000313" key="6">
    <source>
        <dbReference type="EMBL" id="SCC30183.1"/>
    </source>
</evidence>
<dbReference type="AlphaFoldDB" id="A0A1C4DFX2"/>
<dbReference type="EMBL" id="FMAR01000005">
    <property type="protein sequence ID" value="SCC30183.1"/>
    <property type="molecule type" value="Genomic_DNA"/>
</dbReference>
<accession>A0A1C4DFX2</accession>
<name>A0A1C4DFX2_9BACT</name>
<sequence>MGEKKINTADMNILTDVNFLVSVIVAIGEVANITGVPQRKIRYWDEKGYIEPVDKTATYRQYDYLNIKRIVLIKELLDEGFTLETAAKKVVERCAKVEEVFQRLKNQSS</sequence>
<gene>
    <name evidence="6" type="ORF">GA0116948_105251</name>
</gene>
<dbReference type="GO" id="GO:0003677">
    <property type="term" value="F:DNA binding"/>
    <property type="evidence" value="ECO:0007669"/>
    <property type="project" value="UniProtKB-KW"/>
</dbReference>
<keyword evidence="2" id="KW-0805">Transcription regulation</keyword>
<keyword evidence="1" id="KW-0678">Repressor</keyword>
<feature type="domain" description="HTH merR-type" evidence="5">
    <location>
        <begin position="27"/>
        <end position="92"/>
    </location>
</feature>
<evidence type="ECO:0000259" key="5">
    <source>
        <dbReference type="PROSITE" id="PS50937"/>
    </source>
</evidence>
<dbReference type="InterPro" id="IPR009061">
    <property type="entry name" value="DNA-bd_dom_put_sf"/>
</dbReference>
<dbReference type="GO" id="GO:0003700">
    <property type="term" value="F:DNA-binding transcription factor activity"/>
    <property type="evidence" value="ECO:0007669"/>
    <property type="project" value="InterPro"/>
</dbReference>
<evidence type="ECO:0000256" key="4">
    <source>
        <dbReference type="ARBA" id="ARBA00023163"/>
    </source>
</evidence>
<protein>
    <submittedName>
        <fullName evidence="6">MerR HTH family regulatory protein</fullName>
    </submittedName>
</protein>
<keyword evidence="4" id="KW-0804">Transcription</keyword>
<dbReference type="PANTHER" id="PTHR30204:SF69">
    <property type="entry name" value="MERR-FAMILY TRANSCRIPTIONAL REGULATOR"/>
    <property type="match status" value="1"/>
</dbReference>
<dbReference type="Pfam" id="PF13411">
    <property type="entry name" value="MerR_1"/>
    <property type="match status" value="1"/>
</dbReference>
<evidence type="ECO:0000256" key="1">
    <source>
        <dbReference type="ARBA" id="ARBA00022491"/>
    </source>
</evidence>
<keyword evidence="3" id="KW-0238">DNA-binding</keyword>
<evidence type="ECO:0000256" key="2">
    <source>
        <dbReference type="ARBA" id="ARBA00023015"/>
    </source>
</evidence>
<dbReference type="PANTHER" id="PTHR30204">
    <property type="entry name" value="REDOX-CYCLING DRUG-SENSING TRANSCRIPTIONAL ACTIVATOR SOXR"/>
    <property type="match status" value="1"/>
</dbReference>
<evidence type="ECO:0000256" key="3">
    <source>
        <dbReference type="ARBA" id="ARBA00023125"/>
    </source>
</evidence>
<dbReference type="SUPFAM" id="SSF46955">
    <property type="entry name" value="Putative DNA-binding domain"/>
    <property type="match status" value="1"/>
</dbReference>
<dbReference type="PROSITE" id="PS50937">
    <property type="entry name" value="HTH_MERR_2"/>
    <property type="match status" value="1"/>
</dbReference>
<dbReference type="Gene3D" id="1.10.1660.10">
    <property type="match status" value="1"/>
</dbReference>
<keyword evidence="7" id="KW-1185">Reference proteome</keyword>
<dbReference type="CDD" id="cd01105">
    <property type="entry name" value="HTH_GlnR-like"/>
    <property type="match status" value="1"/>
</dbReference>